<protein>
    <submittedName>
        <fullName evidence="1">Uncharacterized protein</fullName>
    </submittedName>
</protein>
<evidence type="ECO:0000313" key="1">
    <source>
        <dbReference type="EMBL" id="RCV93823.1"/>
    </source>
</evidence>
<reference evidence="1 2" key="1">
    <citation type="submission" date="2018-07" db="EMBL/GenBank/DDBJ databases">
        <title>Halomonas rutogse sp. nov., isolated from Lake TangqianCo on Tibetan Plateau.</title>
        <authorList>
            <person name="Lu H."/>
            <person name="Xing P."/>
            <person name="Wu Q."/>
        </authorList>
    </citation>
    <scope>NUCLEOTIDE SEQUENCE [LARGE SCALE GENOMIC DNA]</scope>
    <source>
        <strain evidence="1 2">TQ8S</strain>
    </source>
</reference>
<name>A0A368UDH1_9GAMM</name>
<comment type="caution">
    <text evidence="1">The sequence shown here is derived from an EMBL/GenBank/DDBJ whole genome shotgun (WGS) entry which is preliminary data.</text>
</comment>
<gene>
    <name evidence="1" type="ORF">DU506_01310</name>
</gene>
<sequence length="160" mass="18418">MIATLPEHDHYWLEIRTPDHELYEGRSPTGDVVASFTFRQGDADEVESHEIVSQGLEKTQLEALHWLSRQAAADYPNELEQPVPVSRRAFVWEAMLEAGLPSYRRDDAPPALADQLVEYADQLSFSQCTTMLETLMRLQRYLKPKKTYRLVIFPITKPSI</sequence>
<evidence type="ECO:0000313" key="2">
    <source>
        <dbReference type="Proteomes" id="UP000253204"/>
    </source>
</evidence>
<keyword evidence="2" id="KW-1185">Reference proteome</keyword>
<accession>A0A368UDH1</accession>
<dbReference type="Proteomes" id="UP000253204">
    <property type="component" value="Unassembled WGS sequence"/>
</dbReference>
<dbReference type="AlphaFoldDB" id="A0A368UDH1"/>
<dbReference type="RefSeq" id="WP_114485151.1">
    <property type="nucleotide sequence ID" value="NZ_CBCSHM010000001.1"/>
</dbReference>
<dbReference type="EMBL" id="QPIJ01000001">
    <property type="protein sequence ID" value="RCV93823.1"/>
    <property type="molecule type" value="Genomic_DNA"/>
</dbReference>
<organism evidence="1 2">
    <name type="scientific">Vreelandella rituensis</name>
    <dbReference type="NCBI Taxonomy" id="2282306"/>
    <lineage>
        <taxon>Bacteria</taxon>
        <taxon>Pseudomonadati</taxon>
        <taxon>Pseudomonadota</taxon>
        <taxon>Gammaproteobacteria</taxon>
        <taxon>Oceanospirillales</taxon>
        <taxon>Halomonadaceae</taxon>
        <taxon>Vreelandella</taxon>
    </lineage>
</organism>
<proteinExistence type="predicted"/>